<name>A0A150H066_GONPE</name>
<comment type="caution">
    <text evidence="7">Lacks conserved residue(s) required for the propagation of feature annotation.</text>
</comment>
<proteinExistence type="inferred from homology"/>
<evidence type="ECO:0000256" key="5">
    <source>
        <dbReference type="ARBA" id="ARBA00022989"/>
    </source>
</evidence>
<evidence type="ECO:0000256" key="6">
    <source>
        <dbReference type="ARBA" id="ARBA00023136"/>
    </source>
</evidence>
<comment type="similarity">
    <text evidence="2 7">Belongs to the Tic20 family.</text>
</comment>
<comment type="function">
    <text evidence="7">Involved in protein precursor import into chloroplasts.</text>
</comment>
<evidence type="ECO:0000256" key="2">
    <source>
        <dbReference type="ARBA" id="ARBA00009596"/>
    </source>
</evidence>
<keyword evidence="7" id="KW-0150">Chloroplast</keyword>
<dbReference type="EMBL" id="LSYV01000004">
    <property type="protein sequence ID" value="KXZ55268.1"/>
    <property type="molecule type" value="Genomic_DNA"/>
</dbReference>
<evidence type="ECO:0000256" key="1">
    <source>
        <dbReference type="ARBA" id="ARBA00004478"/>
    </source>
</evidence>
<reference evidence="9" key="1">
    <citation type="journal article" date="2016" name="Nat. Commun.">
        <title>The Gonium pectorale genome demonstrates co-option of cell cycle regulation during the evolution of multicellularity.</title>
        <authorList>
            <person name="Hanschen E.R."/>
            <person name="Marriage T.N."/>
            <person name="Ferris P.J."/>
            <person name="Hamaji T."/>
            <person name="Toyoda A."/>
            <person name="Fujiyama A."/>
            <person name="Neme R."/>
            <person name="Noguchi H."/>
            <person name="Minakuchi Y."/>
            <person name="Suzuki M."/>
            <person name="Kawai-Toyooka H."/>
            <person name="Smith D.R."/>
            <person name="Sparks H."/>
            <person name="Anderson J."/>
            <person name="Bakaric R."/>
            <person name="Luria V."/>
            <person name="Karger A."/>
            <person name="Kirschner M.W."/>
            <person name="Durand P.M."/>
            <person name="Michod R.E."/>
            <person name="Nozaki H."/>
            <person name="Olson B.J."/>
        </authorList>
    </citation>
    <scope>NUCLEOTIDE SEQUENCE [LARGE SCALE GENOMIC DNA]</scope>
    <source>
        <strain evidence="9">NIES-2863</strain>
    </source>
</reference>
<dbReference type="OrthoDB" id="414558at2759"/>
<keyword evidence="7" id="KW-0934">Plastid</keyword>
<dbReference type="Pfam" id="PF16166">
    <property type="entry name" value="TIC20"/>
    <property type="match status" value="1"/>
</dbReference>
<protein>
    <recommendedName>
        <fullName evidence="7">Protein TIC 20</fullName>
    </recommendedName>
</protein>
<evidence type="ECO:0000256" key="4">
    <source>
        <dbReference type="ARBA" id="ARBA00022780"/>
    </source>
</evidence>
<keyword evidence="3 7" id="KW-0812">Transmembrane</keyword>
<dbReference type="STRING" id="33097.A0A150H066"/>
<dbReference type="AlphaFoldDB" id="A0A150H066"/>
<keyword evidence="6 7" id="KW-0472">Membrane</keyword>
<gene>
    <name evidence="8" type="ORF">GPECTOR_3g405</name>
</gene>
<dbReference type="PANTHER" id="PTHR33510:SF5">
    <property type="entry name" value="PROTEIN TIC 20-II, CHLOROPLASTIC"/>
    <property type="match status" value="1"/>
</dbReference>
<keyword evidence="9" id="KW-1185">Reference proteome</keyword>
<feature type="transmembrane region" description="Helical" evidence="7">
    <location>
        <begin position="108"/>
        <end position="127"/>
    </location>
</feature>
<feature type="transmembrane region" description="Helical" evidence="7">
    <location>
        <begin position="177"/>
        <end position="197"/>
    </location>
</feature>
<evidence type="ECO:0000256" key="3">
    <source>
        <dbReference type="ARBA" id="ARBA00022692"/>
    </source>
</evidence>
<sequence>MQAQALGQLRSRAARLGSTPLPVRLPTCARAGSRPSRSAALTVQARYSPAPRSGSWSPGGTPGIVDRVLAALPYILPYFDAVAYGRYLFHLYPAAKAAIVPFLPAMSLYHSLPFGSFIVFFGLYIGVVNNRSFSRFVRFNAVQAILLDILLALPRLLETVLTPPASGWGAQVYIYSQSFVWIFTTMWVVYGIVCSFLGQYARIPFIADAADQQIG</sequence>
<dbReference type="PANTHER" id="PTHR33510">
    <property type="entry name" value="PROTEIN TIC 20-II, CHLOROPLASTIC"/>
    <property type="match status" value="1"/>
</dbReference>
<comment type="subcellular location">
    <subcellularLocation>
        <location evidence="1">Plastid</location>
        <location evidence="1">Chloroplast inner membrane</location>
        <topology evidence="1">Multi-pass membrane protein</topology>
    </subcellularLocation>
    <subcellularLocation>
        <location evidence="7">Plastid</location>
        <location evidence="7">Chloroplast membrane</location>
        <topology evidence="7">Multi-pass membrane protein</topology>
    </subcellularLocation>
</comment>
<dbReference type="GO" id="GO:0009706">
    <property type="term" value="C:chloroplast inner membrane"/>
    <property type="evidence" value="ECO:0007669"/>
    <property type="project" value="UniProtKB-SubCell"/>
</dbReference>
<dbReference type="Proteomes" id="UP000075714">
    <property type="component" value="Unassembled WGS sequence"/>
</dbReference>
<evidence type="ECO:0000256" key="7">
    <source>
        <dbReference type="RuleBase" id="RU367003"/>
    </source>
</evidence>
<comment type="caution">
    <text evidence="8">The sequence shown here is derived from an EMBL/GenBank/DDBJ whole genome shotgun (WGS) entry which is preliminary data.</text>
</comment>
<dbReference type="InterPro" id="IPR005691">
    <property type="entry name" value="Tic20"/>
</dbReference>
<organism evidence="8 9">
    <name type="scientific">Gonium pectorale</name>
    <name type="common">Green alga</name>
    <dbReference type="NCBI Taxonomy" id="33097"/>
    <lineage>
        <taxon>Eukaryota</taxon>
        <taxon>Viridiplantae</taxon>
        <taxon>Chlorophyta</taxon>
        <taxon>core chlorophytes</taxon>
        <taxon>Chlorophyceae</taxon>
        <taxon>CS clade</taxon>
        <taxon>Chlamydomonadales</taxon>
        <taxon>Volvocaceae</taxon>
        <taxon>Gonium</taxon>
    </lineage>
</organism>
<evidence type="ECO:0000313" key="8">
    <source>
        <dbReference type="EMBL" id="KXZ55268.1"/>
    </source>
</evidence>
<keyword evidence="5 7" id="KW-1133">Transmembrane helix</keyword>
<evidence type="ECO:0000313" key="9">
    <source>
        <dbReference type="Proteomes" id="UP000075714"/>
    </source>
</evidence>
<keyword evidence="4" id="KW-1001">Plastid inner membrane</keyword>
<accession>A0A150H066</accession>